<gene>
    <name evidence="1" type="ORF">SUBVAR_05593</name>
</gene>
<dbReference type="AlphaFoldDB" id="D1PMN0"/>
<sequence>MATAFSAKKRRKRVFPGRFLSFLMEVKWQRYDFMKSRNKAVKRRGWHHGNRYGII</sequence>
<comment type="caution">
    <text evidence="1">The sequence shown here is derived from an EMBL/GenBank/DDBJ whole genome shotgun (WGS) entry which is preliminary data.</text>
</comment>
<proteinExistence type="predicted"/>
<dbReference type="STRING" id="411471.SUBVAR_05593"/>
<dbReference type="Proteomes" id="UP000003438">
    <property type="component" value="Unassembled WGS sequence"/>
</dbReference>
<organism evidence="1 2">
    <name type="scientific">Subdoligranulum variabile DSM 15176</name>
    <dbReference type="NCBI Taxonomy" id="411471"/>
    <lineage>
        <taxon>Bacteria</taxon>
        <taxon>Bacillati</taxon>
        <taxon>Bacillota</taxon>
        <taxon>Clostridia</taxon>
        <taxon>Eubacteriales</taxon>
        <taxon>Oscillospiraceae</taxon>
        <taxon>Subdoligranulum</taxon>
    </lineage>
</organism>
<name>D1PMN0_9FIRM</name>
<evidence type="ECO:0000313" key="1">
    <source>
        <dbReference type="EMBL" id="EFB75815.1"/>
    </source>
</evidence>
<reference evidence="1" key="1">
    <citation type="submission" date="2009-12" db="EMBL/GenBank/DDBJ databases">
        <authorList>
            <person name="Weinstock G."/>
            <person name="Sodergren E."/>
            <person name="Clifton S."/>
            <person name="Fulton L."/>
            <person name="Fulton B."/>
            <person name="Courtney L."/>
            <person name="Fronick C."/>
            <person name="Harrison M."/>
            <person name="Strong C."/>
            <person name="Farmer C."/>
            <person name="Delahaunty K."/>
            <person name="Markovic C."/>
            <person name="Hall O."/>
            <person name="Minx P."/>
            <person name="Tomlinson C."/>
            <person name="Mitreva M."/>
            <person name="Nelson J."/>
            <person name="Hou S."/>
            <person name="Wollam A."/>
            <person name="Pepin K.H."/>
            <person name="Johnson M."/>
            <person name="Bhonagiri V."/>
            <person name="Nash W.E."/>
            <person name="Warren W."/>
            <person name="Chinwalla A."/>
            <person name="Mardis E.R."/>
            <person name="Wilson R.K."/>
        </authorList>
    </citation>
    <scope>NUCLEOTIDE SEQUENCE [LARGE SCALE GENOMIC DNA]</scope>
    <source>
        <strain evidence="1">DSM 15176</strain>
    </source>
</reference>
<dbReference type="HOGENOM" id="CLU_3030731_0_0_9"/>
<keyword evidence="2" id="KW-1185">Reference proteome</keyword>
<protein>
    <submittedName>
        <fullName evidence="1">Uncharacterized protein</fullName>
    </submittedName>
</protein>
<dbReference type="EMBL" id="ACBY02000023">
    <property type="protein sequence ID" value="EFB75815.1"/>
    <property type="molecule type" value="Genomic_DNA"/>
</dbReference>
<evidence type="ECO:0000313" key="2">
    <source>
        <dbReference type="Proteomes" id="UP000003438"/>
    </source>
</evidence>
<accession>D1PMN0</accession>